<evidence type="ECO:0000259" key="3">
    <source>
        <dbReference type="Pfam" id="PF00881"/>
    </source>
</evidence>
<evidence type="ECO:0000313" key="5">
    <source>
        <dbReference type="Proteomes" id="UP000008457"/>
    </source>
</evidence>
<dbReference type="EMBL" id="CP002360">
    <property type="protein sequence ID" value="AEE97413.1"/>
    <property type="molecule type" value="Genomic_DNA"/>
</dbReference>
<dbReference type="eggNOG" id="COG0778">
    <property type="taxonomic scope" value="Bacteria"/>
</dbReference>
<dbReference type="RefSeq" id="WP_013781840.1">
    <property type="nucleotide sequence ID" value="NC_015520.1"/>
</dbReference>
<keyword evidence="5" id="KW-1185">Reference proteome</keyword>
<sequence>MDFYDVINNRRAVRRYKEGVIDDAVLKRIMEATRRAPSWANRQCWRFILVKDRETMMKLGQMRSYRPDISCYEKAGAIAVACADPSASGEMNGKQYYMLDTGIAMEHLILAATAEGLGTCWIGAIDEQPIKQLLHIPDQYRVIAFTPIGYADEQPPLRNRLPLDEIFHINRW</sequence>
<dbReference type="Proteomes" id="UP000008457">
    <property type="component" value="Chromosome"/>
</dbReference>
<keyword evidence="2" id="KW-0560">Oxidoreductase</keyword>
<comment type="similarity">
    <text evidence="1">Belongs to the nitroreductase family.</text>
</comment>
<evidence type="ECO:0000256" key="2">
    <source>
        <dbReference type="ARBA" id="ARBA00023002"/>
    </source>
</evidence>
<dbReference type="Pfam" id="PF00881">
    <property type="entry name" value="Nitroreductase"/>
    <property type="match status" value="1"/>
</dbReference>
<dbReference type="AlphaFoldDB" id="F4A3F8"/>
<dbReference type="STRING" id="697281.Mahau_2242"/>
<evidence type="ECO:0000313" key="4">
    <source>
        <dbReference type="EMBL" id="AEE97413.1"/>
    </source>
</evidence>
<organism evidence="4 5">
    <name type="scientific">Mahella australiensis (strain DSM 15567 / CIP 107919 / 50-1 BON)</name>
    <dbReference type="NCBI Taxonomy" id="697281"/>
    <lineage>
        <taxon>Bacteria</taxon>
        <taxon>Bacillati</taxon>
        <taxon>Bacillota</taxon>
        <taxon>Clostridia</taxon>
        <taxon>Thermoanaerobacterales</taxon>
        <taxon>Thermoanaerobacterales Family IV. Incertae Sedis</taxon>
        <taxon>Mahella</taxon>
    </lineage>
</organism>
<dbReference type="GO" id="GO:0016491">
    <property type="term" value="F:oxidoreductase activity"/>
    <property type="evidence" value="ECO:0007669"/>
    <property type="project" value="UniProtKB-KW"/>
</dbReference>
<dbReference type="HOGENOM" id="CLU_070764_7_1_9"/>
<reference evidence="4 5" key="2">
    <citation type="journal article" date="2011" name="Stand. Genomic Sci.">
        <title>Complete genome sequence of Mahella australiensis type strain (50-1 BON).</title>
        <authorList>
            <person name="Sikorski J."/>
            <person name="Teshima H."/>
            <person name="Nolan M."/>
            <person name="Lucas S."/>
            <person name="Hammon N."/>
            <person name="Deshpande S."/>
            <person name="Cheng J.F."/>
            <person name="Pitluck S."/>
            <person name="Liolios K."/>
            <person name="Pagani I."/>
            <person name="Ivanova N."/>
            <person name="Huntemann M."/>
            <person name="Mavromatis K."/>
            <person name="Ovchinikova G."/>
            <person name="Pati A."/>
            <person name="Tapia R."/>
            <person name="Han C."/>
            <person name="Goodwin L."/>
            <person name="Chen A."/>
            <person name="Palaniappan K."/>
            <person name="Land M."/>
            <person name="Hauser L."/>
            <person name="Ngatchou-Djao O.D."/>
            <person name="Rohde M."/>
            <person name="Pukall R."/>
            <person name="Spring S."/>
            <person name="Abt B."/>
            <person name="Goker M."/>
            <person name="Detter J.C."/>
            <person name="Woyke T."/>
            <person name="Bristow J."/>
            <person name="Markowitz V."/>
            <person name="Hugenholtz P."/>
            <person name="Eisen J.A."/>
            <person name="Kyrpides N.C."/>
            <person name="Klenk H.P."/>
            <person name="Lapidus A."/>
        </authorList>
    </citation>
    <scope>NUCLEOTIDE SEQUENCE [LARGE SCALE GENOMIC DNA]</scope>
    <source>
        <strain evidence="5">DSM 15567 / CIP 107919 / 50-1 BON</strain>
    </source>
</reference>
<feature type="domain" description="Nitroreductase" evidence="3">
    <location>
        <begin position="7"/>
        <end position="150"/>
    </location>
</feature>
<dbReference type="Gene3D" id="3.40.109.10">
    <property type="entry name" value="NADH Oxidase"/>
    <property type="match status" value="1"/>
</dbReference>
<protein>
    <submittedName>
        <fullName evidence="4">Nitroreductase</fullName>
    </submittedName>
</protein>
<dbReference type="InterPro" id="IPR000415">
    <property type="entry name" value="Nitroreductase-like"/>
</dbReference>
<dbReference type="PANTHER" id="PTHR43673">
    <property type="entry name" value="NAD(P)H NITROREDUCTASE YDGI-RELATED"/>
    <property type="match status" value="1"/>
</dbReference>
<dbReference type="CDD" id="cd02139">
    <property type="entry name" value="nitroreductase"/>
    <property type="match status" value="1"/>
</dbReference>
<dbReference type="PANTHER" id="PTHR43673:SF10">
    <property type="entry name" value="NADH DEHYDROGENASE_NAD(P)H NITROREDUCTASE XCC3605-RELATED"/>
    <property type="match status" value="1"/>
</dbReference>
<name>F4A3F8_MAHA5</name>
<proteinExistence type="inferred from homology"/>
<evidence type="ECO:0000256" key="1">
    <source>
        <dbReference type="ARBA" id="ARBA00007118"/>
    </source>
</evidence>
<accession>F4A3F8</accession>
<dbReference type="InterPro" id="IPR029479">
    <property type="entry name" value="Nitroreductase"/>
</dbReference>
<reference evidence="5" key="1">
    <citation type="submission" date="2010-11" db="EMBL/GenBank/DDBJ databases">
        <title>The complete genome of Mahella australiensis DSM 15567.</title>
        <authorList>
            <consortium name="US DOE Joint Genome Institute (JGI-PGF)"/>
            <person name="Lucas S."/>
            <person name="Copeland A."/>
            <person name="Lapidus A."/>
            <person name="Bruce D."/>
            <person name="Goodwin L."/>
            <person name="Pitluck S."/>
            <person name="Kyrpides N."/>
            <person name="Mavromatis K."/>
            <person name="Pagani I."/>
            <person name="Ivanova N."/>
            <person name="Teshima H."/>
            <person name="Brettin T."/>
            <person name="Detter J.C."/>
            <person name="Han C."/>
            <person name="Tapia R."/>
            <person name="Land M."/>
            <person name="Hauser L."/>
            <person name="Markowitz V."/>
            <person name="Cheng J.-F."/>
            <person name="Hugenholtz P."/>
            <person name="Woyke T."/>
            <person name="Wu D."/>
            <person name="Spring S."/>
            <person name="Pukall R."/>
            <person name="Steenblock K."/>
            <person name="Schneider S."/>
            <person name="Klenk H.-P."/>
            <person name="Eisen J.A."/>
        </authorList>
    </citation>
    <scope>NUCLEOTIDE SEQUENCE [LARGE SCALE GENOMIC DNA]</scope>
    <source>
        <strain evidence="5">DSM 15567 / CIP 107919 / 50-1 BON</strain>
    </source>
</reference>
<gene>
    <name evidence="4" type="ordered locus">Mahau_2242</name>
</gene>
<dbReference type="KEGG" id="mas:Mahau_2242"/>
<dbReference type="SUPFAM" id="SSF55469">
    <property type="entry name" value="FMN-dependent nitroreductase-like"/>
    <property type="match status" value="1"/>
</dbReference>